<dbReference type="InterPro" id="IPR033449">
    <property type="entry name" value="Rit1_N"/>
</dbReference>
<evidence type="ECO:0000259" key="1">
    <source>
        <dbReference type="Pfam" id="PF04179"/>
    </source>
</evidence>
<comment type="caution">
    <text evidence="3">The sequence shown here is derived from an EMBL/GenBank/DDBJ whole genome shotgun (WGS) entry which is preliminary data.</text>
</comment>
<dbReference type="GO" id="GO:0005737">
    <property type="term" value="C:cytoplasm"/>
    <property type="evidence" value="ECO:0007669"/>
    <property type="project" value="TreeGrafter"/>
</dbReference>
<proteinExistence type="predicted"/>
<organism evidence="3 4">
    <name type="scientific">Starmerella bacillaris</name>
    <name type="common">Yeast</name>
    <name type="synonym">Candida zemplinina</name>
    <dbReference type="NCBI Taxonomy" id="1247836"/>
    <lineage>
        <taxon>Eukaryota</taxon>
        <taxon>Fungi</taxon>
        <taxon>Dikarya</taxon>
        <taxon>Ascomycota</taxon>
        <taxon>Saccharomycotina</taxon>
        <taxon>Dipodascomycetes</taxon>
        <taxon>Dipodascales</taxon>
        <taxon>Trichomonascaceae</taxon>
        <taxon>Starmerella</taxon>
    </lineage>
</organism>
<dbReference type="InterPro" id="IPR007306">
    <property type="entry name" value="Rit1"/>
</dbReference>
<reference evidence="3 4" key="1">
    <citation type="journal article" date="2023" name="Elife">
        <title>Identification of key yeast species and microbe-microbe interactions impacting larval growth of Drosophila in the wild.</title>
        <authorList>
            <person name="Mure A."/>
            <person name="Sugiura Y."/>
            <person name="Maeda R."/>
            <person name="Honda K."/>
            <person name="Sakurai N."/>
            <person name="Takahashi Y."/>
            <person name="Watada M."/>
            <person name="Katoh T."/>
            <person name="Gotoh A."/>
            <person name="Gotoh Y."/>
            <person name="Taniguchi I."/>
            <person name="Nakamura K."/>
            <person name="Hayashi T."/>
            <person name="Katayama T."/>
            <person name="Uemura T."/>
            <person name="Hattori Y."/>
        </authorList>
    </citation>
    <scope>NUCLEOTIDE SEQUENCE [LARGE SCALE GENOMIC DNA]</scope>
    <source>
        <strain evidence="3 4">SB-73</strain>
    </source>
</reference>
<dbReference type="Proteomes" id="UP001362899">
    <property type="component" value="Unassembled WGS sequence"/>
</dbReference>
<feature type="domain" description="Rit1 DUSP-like" evidence="1">
    <location>
        <begin position="343"/>
        <end position="447"/>
    </location>
</feature>
<dbReference type="Pfam" id="PF04179">
    <property type="entry name" value="Init_tRNA_PT"/>
    <property type="match status" value="1"/>
</dbReference>
<evidence type="ECO:0000259" key="2">
    <source>
        <dbReference type="Pfam" id="PF17184"/>
    </source>
</evidence>
<protein>
    <submittedName>
        <fullName evidence="3">tRNA A64-2'-O-ribosylphosphate transferase</fullName>
    </submittedName>
</protein>
<evidence type="ECO:0000313" key="4">
    <source>
        <dbReference type="Proteomes" id="UP001362899"/>
    </source>
</evidence>
<dbReference type="EMBL" id="BTGC01000008">
    <property type="protein sequence ID" value="GMM52685.1"/>
    <property type="molecule type" value="Genomic_DNA"/>
</dbReference>
<dbReference type="PANTHER" id="PTHR31811">
    <property type="entry name" value="TRNA A64-2'-O-RIBOSYLPHOSPHATE TRANSFERASE"/>
    <property type="match status" value="1"/>
</dbReference>
<keyword evidence="3" id="KW-0808">Transferase</keyword>
<keyword evidence="4" id="KW-1185">Reference proteome</keyword>
<dbReference type="PANTHER" id="PTHR31811:SF0">
    <property type="entry name" value="TRNA A64-2'-O-RIBOSYLPHOSPHATE TRANSFERASE"/>
    <property type="match status" value="1"/>
</dbReference>
<dbReference type="AlphaFoldDB" id="A0AAV5RMN0"/>
<sequence>MDEVVKSQRSVLNRVRSIVEDAEFVEEVANVYNKPLVPNLRGGLWYAKPHLREYNAYFKSTDGHTGQCTFSLKRLNLHLLPVLEEKKALLFVDSTRRGKRIPDSFSKTVPIWCAVINYAVFNKLEIYFPPNLVAPSEMSLITEKVPTWAGQFKALMGDDLPKLTKMLRPMFVFPETLLPQPLEPNEPVFEDYHALILLTASKPVQDGSDRERGFTYVQGAGDDHEVWAPKGFDADTLWQLDSTVLSSLSSESECLQLITAAVQNRPQNYSQSISSSSQSSSNYLKLTEYLFISPIVISAEQLISQGQNASPFCIDIRANTESNNNNADADATAGTDTDSSTEYKFSLSTGKKGSRELAQKLPQICTYFESKYRFDQPVCIVYTDIQLAVALTLLLDCKYFNFDVNGQLSPPVKYVSKETVQKRAVKVYANAGTAPNRITANVVGNYLRK</sequence>
<feature type="domain" description="Rit1 N-terminal" evidence="2">
    <location>
        <begin position="6"/>
        <end position="261"/>
    </location>
</feature>
<dbReference type="Pfam" id="PF17184">
    <property type="entry name" value="Rit1_C"/>
    <property type="match status" value="1"/>
</dbReference>
<evidence type="ECO:0000313" key="3">
    <source>
        <dbReference type="EMBL" id="GMM52685.1"/>
    </source>
</evidence>
<gene>
    <name evidence="3" type="ORF">DASB73_036480</name>
</gene>
<dbReference type="GO" id="GO:0043399">
    <property type="term" value="F:tRNA adenosine(64)-2'-O-ribosylphosphate transferase activity"/>
    <property type="evidence" value="ECO:0007669"/>
    <property type="project" value="InterPro"/>
</dbReference>
<name>A0AAV5RMN0_STABA</name>
<dbReference type="InterPro" id="IPR033421">
    <property type="entry name" value="Rit1_DUSP-like"/>
</dbReference>
<dbReference type="GO" id="GO:0019988">
    <property type="term" value="P:charged-tRNA amino acid modification"/>
    <property type="evidence" value="ECO:0007669"/>
    <property type="project" value="InterPro"/>
</dbReference>
<accession>A0AAV5RMN0</accession>